<dbReference type="GO" id="GO:0034028">
    <property type="term" value="F:5-(carboxyamino)imidazole ribonucleotide synthase activity"/>
    <property type="evidence" value="ECO:0007669"/>
    <property type="project" value="UniProtKB-UniRule"/>
</dbReference>
<dbReference type="OrthoDB" id="9804625at2"/>
<dbReference type="PROSITE" id="PS50975">
    <property type="entry name" value="ATP_GRASP"/>
    <property type="match status" value="1"/>
</dbReference>
<dbReference type="InterPro" id="IPR011761">
    <property type="entry name" value="ATP-grasp"/>
</dbReference>
<dbReference type="GO" id="GO:0005829">
    <property type="term" value="C:cytosol"/>
    <property type="evidence" value="ECO:0007669"/>
    <property type="project" value="TreeGrafter"/>
</dbReference>
<evidence type="ECO:0000259" key="8">
    <source>
        <dbReference type="PROSITE" id="PS50975"/>
    </source>
</evidence>
<keyword evidence="1 5" id="KW-0436">Ligase</keyword>
<dbReference type="InterPro" id="IPR040686">
    <property type="entry name" value="PurK_C"/>
</dbReference>
<gene>
    <name evidence="5 6" type="primary">purK</name>
    <name evidence="9" type="ORF">EOE67_07225</name>
</gene>
<dbReference type="InterPro" id="IPR013815">
    <property type="entry name" value="ATP_grasp_subdomain_1"/>
</dbReference>
<keyword evidence="7" id="KW-0732">Signal</keyword>
<sequence length="385" mass="41273">MKKVLVMGAGQLARMMALAGAPLNLQVLAYDVNTDSVVHPVTQQQFPMTLTEAVADADVVTSEFEHIPYPVQQVCQASGKFFPNSTAIKAGGDRRQEKQLLDAAGVANAGYRIVSTEAEFQSAIAALGLPLVLKSALAGYDGKGQWRLKQAEDAAAIWADIKSFMAGADHALPQAIVAEQFIRFDREVSLVGARNAKGETVVYPLTENHHVNGVLAVSLALPGQQQLQQQAKQMFDAIAAKLDYVGVLALEFFQVGDQLLVNEIAPRVHNSGHWTQQGADTCQFENHLRAVCGLPLGSTALVRPTVMVNILGEDFVDPAVLALPSCHLHWYGKGKRAGRKMGHINISGSTVAELAARFVALCQHLPEPGFPEVAEVAAKLARSAS</sequence>
<organism evidence="9 10">
    <name type="scientific">Rheinheimera riviphila</name>
    <dbReference type="NCBI Taxonomy" id="1834037"/>
    <lineage>
        <taxon>Bacteria</taxon>
        <taxon>Pseudomonadati</taxon>
        <taxon>Pseudomonadota</taxon>
        <taxon>Gammaproteobacteria</taxon>
        <taxon>Chromatiales</taxon>
        <taxon>Chromatiaceae</taxon>
        <taxon>Rheinheimera</taxon>
    </lineage>
</organism>
<proteinExistence type="inferred from homology"/>
<comment type="caution">
    <text evidence="9">The sequence shown here is derived from an EMBL/GenBank/DDBJ whole genome shotgun (WGS) entry which is preliminary data.</text>
</comment>
<feature type="chain" id="PRO_5019022244" description="N5-carboxyaminoimidazole ribonucleotide synthase" evidence="7">
    <location>
        <begin position="20"/>
        <end position="385"/>
    </location>
</feature>
<dbReference type="UniPathway" id="UPA00074">
    <property type="reaction ID" value="UER00942"/>
</dbReference>
<evidence type="ECO:0000256" key="3">
    <source>
        <dbReference type="ARBA" id="ARBA00022755"/>
    </source>
</evidence>
<dbReference type="Pfam" id="PF02222">
    <property type="entry name" value="ATP-grasp"/>
    <property type="match status" value="1"/>
</dbReference>
<dbReference type="Pfam" id="PF17769">
    <property type="entry name" value="PurK_C"/>
    <property type="match status" value="1"/>
</dbReference>
<dbReference type="InterPro" id="IPR054350">
    <property type="entry name" value="PurT/PurK_preATP-grasp"/>
</dbReference>
<feature type="binding site" evidence="5">
    <location>
        <position position="187"/>
    </location>
    <ligand>
        <name>ATP</name>
        <dbReference type="ChEBI" id="CHEBI:30616"/>
    </ligand>
</feature>
<evidence type="ECO:0000313" key="9">
    <source>
        <dbReference type="EMBL" id="RVU40037.1"/>
    </source>
</evidence>
<keyword evidence="3 5" id="KW-0658">Purine biosynthesis</keyword>
<dbReference type="FunFam" id="3.30.470.20:FF:000029">
    <property type="entry name" value="N5-carboxyaminoimidazole ribonucleotide synthase"/>
    <property type="match status" value="1"/>
</dbReference>
<dbReference type="GO" id="GO:0005524">
    <property type="term" value="F:ATP binding"/>
    <property type="evidence" value="ECO:0007669"/>
    <property type="project" value="UniProtKB-UniRule"/>
</dbReference>
<dbReference type="InterPro" id="IPR011054">
    <property type="entry name" value="Rudment_hybrid_motif"/>
</dbReference>
<feature type="binding site" evidence="5">
    <location>
        <position position="134"/>
    </location>
    <ligand>
        <name>ATP</name>
        <dbReference type="ChEBI" id="CHEBI:30616"/>
    </ligand>
</feature>
<dbReference type="Gene3D" id="3.40.50.20">
    <property type="match status" value="1"/>
</dbReference>
<dbReference type="GO" id="GO:0004638">
    <property type="term" value="F:phosphoribosylaminoimidazole carboxylase activity"/>
    <property type="evidence" value="ECO:0007669"/>
    <property type="project" value="InterPro"/>
</dbReference>
<comment type="subunit">
    <text evidence="5 6">Homodimer.</text>
</comment>
<feature type="binding site" evidence="5">
    <location>
        <begin position="179"/>
        <end position="182"/>
    </location>
    <ligand>
        <name>ATP</name>
        <dbReference type="ChEBI" id="CHEBI:30616"/>
    </ligand>
</feature>
<dbReference type="Proteomes" id="UP000283077">
    <property type="component" value="Unassembled WGS sequence"/>
</dbReference>
<dbReference type="HAMAP" id="MF_01928">
    <property type="entry name" value="PurK"/>
    <property type="match status" value="1"/>
</dbReference>
<feature type="signal peptide" evidence="7">
    <location>
        <begin position="1"/>
        <end position="19"/>
    </location>
</feature>
<dbReference type="InterPro" id="IPR016185">
    <property type="entry name" value="PreATP-grasp_dom_sf"/>
</dbReference>
<evidence type="ECO:0000313" key="10">
    <source>
        <dbReference type="Proteomes" id="UP000283077"/>
    </source>
</evidence>
<dbReference type="PANTHER" id="PTHR11609">
    <property type="entry name" value="PURINE BIOSYNTHESIS PROTEIN 6/7, PUR6/7"/>
    <property type="match status" value="1"/>
</dbReference>
<feature type="binding site" evidence="5">
    <location>
        <begin position="262"/>
        <end position="263"/>
    </location>
    <ligand>
        <name>ATP</name>
        <dbReference type="ChEBI" id="CHEBI:30616"/>
    </ligand>
</feature>
<dbReference type="Gene3D" id="3.30.1490.20">
    <property type="entry name" value="ATP-grasp fold, A domain"/>
    <property type="match status" value="1"/>
</dbReference>
<dbReference type="EMBL" id="SACS01000006">
    <property type="protein sequence ID" value="RVU40037.1"/>
    <property type="molecule type" value="Genomic_DNA"/>
</dbReference>
<dbReference type="Pfam" id="PF22660">
    <property type="entry name" value="RS_preATP-grasp-like"/>
    <property type="match status" value="1"/>
</dbReference>
<dbReference type="NCBIfam" id="TIGR01161">
    <property type="entry name" value="purK"/>
    <property type="match status" value="1"/>
</dbReference>
<dbReference type="GO" id="GO:0006189">
    <property type="term" value="P:'de novo' IMP biosynthetic process"/>
    <property type="evidence" value="ECO:0007669"/>
    <property type="project" value="UniProtKB-UniRule"/>
</dbReference>
<evidence type="ECO:0000256" key="2">
    <source>
        <dbReference type="ARBA" id="ARBA00022741"/>
    </source>
</evidence>
<feature type="binding site" evidence="5">
    <location>
        <begin position="139"/>
        <end position="145"/>
    </location>
    <ligand>
        <name>ATP</name>
        <dbReference type="ChEBI" id="CHEBI:30616"/>
    </ligand>
</feature>
<dbReference type="Gene3D" id="3.30.470.20">
    <property type="entry name" value="ATP-grasp fold, B domain"/>
    <property type="match status" value="1"/>
</dbReference>
<evidence type="ECO:0000256" key="5">
    <source>
        <dbReference type="HAMAP-Rule" id="MF_01928"/>
    </source>
</evidence>
<reference evidence="9 10" key="1">
    <citation type="submission" date="2019-01" db="EMBL/GenBank/DDBJ databases">
        <authorList>
            <person name="Chen W.-M."/>
        </authorList>
    </citation>
    <scope>NUCLEOTIDE SEQUENCE [LARGE SCALE GENOMIC DNA]</scope>
    <source>
        <strain evidence="9 10">KYPC3</strain>
    </source>
</reference>
<evidence type="ECO:0000256" key="6">
    <source>
        <dbReference type="RuleBase" id="RU361200"/>
    </source>
</evidence>
<dbReference type="EC" id="6.3.4.18" evidence="5 6"/>
<feature type="binding site" evidence="5">
    <location>
        <position position="94"/>
    </location>
    <ligand>
        <name>ATP</name>
        <dbReference type="ChEBI" id="CHEBI:30616"/>
    </ligand>
</feature>
<keyword evidence="10" id="KW-1185">Reference proteome</keyword>
<dbReference type="SUPFAM" id="SSF51246">
    <property type="entry name" value="Rudiment single hybrid motif"/>
    <property type="match status" value="1"/>
</dbReference>
<comment type="similarity">
    <text evidence="5 6">Belongs to the PurK/PurT family.</text>
</comment>
<dbReference type="GO" id="GO:0046872">
    <property type="term" value="F:metal ion binding"/>
    <property type="evidence" value="ECO:0007669"/>
    <property type="project" value="InterPro"/>
</dbReference>
<dbReference type="InterPro" id="IPR005875">
    <property type="entry name" value="PurK"/>
</dbReference>
<dbReference type="AlphaFoldDB" id="A0A437R004"/>
<dbReference type="RefSeq" id="WP_127698371.1">
    <property type="nucleotide sequence ID" value="NZ_SACS01000006.1"/>
</dbReference>
<dbReference type="SUPFAM" id="SSF52440">
    <property type="entry name" value="PreATP-grasp domain"/>
    <property type="match status" value="1"/>
</dbReference>
<keyword evidence="2 5" id="KW-0547">Nucleotide-binding</keyword>
<comment type="function">
    <text evidence="5">Catalyzes the ATP-dependent conversion of 5-aminoimidazole ribonucleotide (AIR) and HCO(3)(-) to N5-carboxyaminoimidazole ribonucleotide (N5-CAIR).</text>
</comment>
<keyword evidence="4 5" id="KW-0067">ATP-binding</keyword>
<evidence type="ECO:0000256" key="4">
    <source>
        <dbReference type="ARBA" id="ARBA00022840"/>
    </source>
</evidence>
<dbReference type="SUPFAM" id="SSF56059">
    <property type="entry name" value="Glutathione synthetase ATP-binding domain-like"/>
    <property type="match status" value="1"/>
</dbReference>
<comment type="function">
    <text evidence="6">Catalyzes the ATP-dependent conversion of 5-aminoimidazole ribonucleotide (AIR) and HCO(3)- to N5-carboxyaminoimidazole ribonucleotide (N5-CAIR).</text>
</comment>
<comment type="pathway">
    <text evidence="5 6">Purine metabolism; IMP biosynthesis via de novo pathway; 5-amino-1-(5-phospho-D-ribosyl)imidazole-4-carboxylate from 5-amino-1-(5-phospho-D-ribosyl)imidazole (N5-CAIR route): step 1/2.</text>
</comment>
<evidence type="ECO:0000256" key="7">
    <source>
        <dbReference type="SAM" id="SignalP"/>
    </source>
</evidence>
<protein>
    <recommendedName>
        <fullName evidence="5 6">N5-carboxyaminoimidazole ribonucleotide synthase</fullName>
        <shortName evidence="5 6">N5-CAIR synthase</shortName>
        <ecNumber evidence="5 6">6.3.4.18</ecNumber>
    </recommendedName>
    <alternativeName>
        <fullName evidence="5 6">5-(carboxyamino)imidazole ribonucleotide synthetase</fullName>
    </alternativeName>
</protein>
<dbReference type="NCBIfam" id="NF004679">
    <property type="entry name" value="PRK06019.1-5"/>
    <property type="match status" value="1"/>
</dbReference>
<feature type="domain" description="ATP-grasp" evidence="8">
    <location>
        <begin position="98"/>
        <end position="292"/>
    </location>
</feature>
<name>A0A437R004_9GAMM</name>
<dbReference type="FunFam" id="3.30.1490.20:FF:000015">
    <property type="entry name" value="N5-carboxyaminoimidazole ribonucleotide synthase"/>
    <property type="match status" value="1"/>
</dbReference>
<evidence type="ECO:0000256" key="1">
    <source>
        <dbReference type="ARBA" id="ARBA00022598"/>
    </source>
</evidence>
<accession>A0A437R004</accession>
<comment type="catalytic activity">
    <reaction evidence="5 6">
        <text>5-amino-1-(5-phospho-beta-D-ribosyl)imidazole + hydrogencarbonate + ATP = 5-carboxyamino-1-(5-phospho-D-ribosyl)imidazole + ADP + phosphate + 2 H(+)</text>
        <dbReference type="Rhea" id="RHEA:19317"/>
        <dbReference type="ChEBI" id="CHEBI:15378"/>
        <dbReference type="ChEBI" id="CHEBI:17544"/>
        <dbReference type="ChEBI" id="CHEBI:30616"/>
        <dbReference type="ChEBI" id="CHEBI:43474"/>
        <dbReference type="ChEBI" id="CHEBI:58730"/>
        <dbReference type="ChEBI" id="CHEBI:137981"/>
        <dbReference type="ChEBI" id="CHEBI:456216"/>
        <dbReference type="EC" id="6.3.4.18"/>
    </reaction>
</comment>
<feature type="binding site" evidence="5">
    <location>
        <position position="210"/>
    </location>
    <ligand>
        <name>ATP</name>
        <dbReference type="ChEBI" id="CHEBI:30616"/>
    </ligand>
</feature>
<dbReference type="InterPro" id="IPR003135">
    <property type="entry name" value="ATP-grasp_carboxylate-amine"/>
</dbReference>
<dbReference type="PANTHER" id="PTHR11609:SF5">
    <property type="entry name" value="PHOSPHORIBOSYLAMINOIMIDAZOLE CARBOXYLASE"/>
    <property type="match status" value="1"/>
</dbReference>